<accession>A0A292PSB1</accession>
<gene>
    <name evidence="2" type="ORF">GSTUAT00005376001</name>
</gene>
<evidence type="ECO:0000313" key="2">
    <source>
        <dbReference type="EMBL" id="CUS10512.1"/>
    </source>
</evidence>
<feature type="transmembrane region" description="Helical" evidence="1">
    <location>
        <begin position="145"/>
        <end position="164"/>
    </location>
</feature>
<keyword evidence="1" id="KW-0472">Membrane</keyword>
<feature type="transmembrane region" description="Helical" evidence="1">
    <location>
        <begin position="75"/>
        <end position="92"/>
    </location>
</feature>
<evidence type="ECO:0000313" key="3">
    <source>
        <dbReference type="Proteomes" id="UP001412239"/>
    </source>
</evidence>
<protein>
    <recommendedName>
        <fullName evidence="4">MARVEL domain-containing protein</fullName>
    </recommendedName>
</protein>
<sequence>MTEVTAKSDTRWDGFHIFITSIGLAIFSTTTAGIAIAETALTVNILAATTLTLSLITLIHSLADIVLFKKSHLNPVYAISLYSILFTFWLIQTSWELVEVVYINNGAYYDYYGGMFGCSIGDTQFYLFSQGFDVKCPLPKGRFGLSWFILILYIAEIVFAAQVLKKDQKRKWVKLIDERILAFGKGGAGRFSGDESVYEEFAKDPAVAGQNATESPAHAAV</sequence>
<evidence type="ECO:0008006" key="4">
    <source>
        <dbReference type="Google" id="ProtNLM"/>
    </source>
</evidence>
<evidence type="ECO:0000256" key="1">
    <source>
        <dbReference type="SAM" id="Phobius"/>
    </source>
</evidence>
<keyword evidence="1" id="KW-1133">Transmembrane helix</keyword>
<keyword evidence="3" id="KW-1185">Reference proteome</keyword>
<organism evidence="2 3">
    <name type="scientific">Tuber aestivum</name>
    <name type="common">summer truffle</name>
    <dbReference type="NCBI Taxonomy" id="59557"/>
    <lineage>
        <taxon>Eukaryota</taxon>
        <taxon>Fungi</taxon>
        <taxon>Dikarya</taxon>
        <taxon>Ascomycota</taxon>
        <taxon>Pezizomycotina</taxon>
        <taxon>Pezizomycetes</taxon>
        <taxon>Pezizales</taxon>
        <taxon>Tuberaceae</taxon>
        <taxon>Tuber</taxon>
    </lineage>
</organism>
<feature type="transmembrane region" description="Helical" evidence="1">
    <location>
        <begin position="43"/>
        <end position="63"/>
    </location>
</feature>
<dbReference type="Proteomes" id="UP001412239">
    <property type="component" value="Unassembled WGS sequence"/>
</dbReference>
<dbReference type="AlphaFoldDB" id="A0A292PSB1"/>
<name>A0A292PSB1_9PEZI</name>
<dbReference type="EMBL" id="LN891045">
    <property type="protein sequence ID" value="CUS10512.1"/>
    <property type="molecule type" value="Genomic_DNA"/>
</dbReference>
<proteinExistence type="predicted"/>
<keyword evidence="1" id="KW-0812">Transmembrane</keyword>
<reference evidence="2" key="1">
    <citation type="submission" date="2015-10" db="EMBL/GenBank/DDBJ databases">
        <authorList>
            <person name="Regsiter A."/>
            <person name="william w."/>
        </authorList>
    </citation>
    <scope>NUCLEOTIDE SEQUENCE</scope>
    <source>
        <strain evidence="2">Montdore</strain>
    </source>
</reference>
<feature type="transmembrane region" description="Helical" evidence="1">
    <location>
        <begin position="12"/>
        <end position="37"/>
    </location>
</feature>